<gene>
    <name evidence="1" type="ORF">NG799_12410</name>
</gene>
<organism evidence="1 2">
    <name type="scientific">Laspinema palackyanum D2a</name>
    <dbReference type="NCBI Taxonomy" id="2953684"/>
    <lineage>
        <taxon>Bacteria</taxon>
        <taxon>Bacillati</taxon>
        <taxon>Cyanobacteriota</taxon>
        <taxon>Cyanophyceae</taxon>
        <taxon>Oscillatoriophycideae</taxon>
        <taxon>Oscillatoriales</taxon>
        <taxon>Laspinemataceae</taxon>
        <taxon>Laspinema</taxon>
        <taxon>Laspinema palackyanum</taxon>
    </lineage>
</organism>
<comment type="caution">
    <text evidence="1">The sequence shown here is derived from an EMBL/GenBank/DDBJ whole genome shotgun (WGS) entry which is preliminary data.</text>
</comment>
<feature type="non-terminal residue" evidence="1">
    <location>
        <position position="316"/>
    </location>
</feature>
<dbReference type="Gene3D" id="1.25.40.10">
    <property type="entry name" value="Tetratricopeptide repeat domain"/>
    <property type="match status" value="1"/>
</dbReference>
<dbReference type="InterPro" id="IPR011990">
    <property type="entry name" value="TPR-like_helical_dom_sf"/>
</dbReference>
<dbReference type="Proteomes" id="UP001525890">
    <property type="component" value="Unassembled WGS sequence"/>
</dbReference>
<protein>
    <submittedName>
        <fullName evidence="1">YbjN domain-containing protein</fullName>
    </submittedName>
</protein>
<name>A0ABT2MRG7_9CYAN</name>
<evidence type="ECO:0000313" key="1">
    <source>
        <dbReference type="EMBL" id="MCT7967142.1"/>
    </source>
</evidence>
<dbReference type="EMBL" id="JAMXFF010000016">
    <property type="protein sequence ID" value="MCT7967142.1"/>
    <property type="molecule type" value="Genomic_DNA"/>
</dbReference>
<evidence type="ECO:0000313" key="2">
    <source>
        <dbReference type="Proteomes" id="UP001525890"/>
    </source>
</evidence>
<dbReference type="RefSeq" id="WP_368006742.1">
    <property type="nucleotide sequence ID" value="NZ_JAMXFF010000016.1"/>
</dbReference>
<proteinExistence type="predicted"/>
<sequence>MTTTLKQITQFLDTQNCTYQTEPENNRIHLTSEGLPVILHLEENGELLRCFIPQLLTIPAEHPYAETAMATLLHLGRELKLVRWQRNPSDGEVRITTEIPLEDGTLTPRQFQRTLTGLVDLGKLAKQRLETVLTTGDDPGMPDPSDPSTANEVLQFLQALIEAEVTGGEEFVHPLLSAHLSLLDQRFVAAITTLAHAIYAQGDLQQSEMMAGLIGNLSISIQEFPGGNFLENQNIAIAGYQLVLERFPRERSPDKYAPTLTNLGNAYRNRAEVGDNSAENLSWAIAAYQEAQEIYRHLKLFKDLAGTLNNLGIAYC</sequence>
<keyword evidence="2" id="KW-1185">Reference proteome</keyword>
<accession>A0ABT2MRG7</accession>
<dbReference type="SUPFAM" id="SSF48452">
    <property type="entry name" value="TPR-like"/>
    <property type="match status" value="1"/>
</dbReference>
<reference evidence="1 2" key="1">
    <citation type="journal article" date="2022" name="Front. Microbiol.">
        <title>High genomic differentiation and limited gene flow indicate recent cryptic speciation within the genus Laspinema (cyanobacteria).</title>
        <authorList>
            <person name="Stanojkovic A."/>
            <person name="Skoupy S."/>
            <person name="Skaloud P."/>
            <person name="Dvorak P."/>
        </authorList>
    </citation>
    <scope>NUCLEOTIDE SEQUENCE [LARGE SCALE GENOMIC DNA]</scope>
    <source>
        <strain evidence="1 2">D2a</strain>
    </source>
</reference>